<sequence>MRIYFPNGLSKTIYDHSVSKGTSLTRKTNGIVVYLFNI</sequence>
<organism evidence="1">
    <name type="scientific">Anguilla anguilla</name>
    <name type="common">European freshwater eel</name>
    <name type="synonym">Muraena anguilla</name>
    <dbReference type="NCBI Taxonomy" id="7936"/>
    <lineage>
        <taxon>Eukaryota</taxon>
        <taxon>Metazoa</taxon>
        <taxon>Chordata</taxon>
        <taxon>Craniata</taxon>
        <taxon>Vertebrata</taxon>
        <taxon>Euteleostomi</taxon>
        <taxon>Actinopterygii</taxon>
        <taxon>Neopterygii</taxon>
        <taxon>Teleostei</taxon>
        <taxon>Anguilliformes</taxon>
        <taxon>Anguillidae</taxon>
        <taxon>Anguilla</taxon>
    </lineage>
</organism>
<proteinExistence type="predicted"/>
<name>A0A0E9VD90_ANGAN</name>
<reference evidence="1" key="1">
    <citation type="submission" date="2014-11" db="EMBL/GenBank/DDBJ databases">
        <authorList>
            <person name="Amaro Gonzalez C."/>
        </authorList>
    </citation>
    <scope>NUCLEOTIDE SEQUENCE</scope>
</reference>
<accession>A0A0E9VD90</accession>
<reference evidence="1" key="2">
    <citation type="journal article" date="2015" name="Fish Shellfish Immunol.">
        <title>Early steps in the European eel (Anguilla anguilla)-Vibrio vulnificus interaction in the gills: Role of the RtxA13 toxin.</title>
        <authorList>
            <person name="Callol A."/>
            <person name="Pajuelo D."/>
            <person name="Ebbesson L."/>
            <person name="Teles M."/>
            <person name="MacKenzie S."/>
            <person name="Amaro C."/>
        </authorList>
    </citation>
    <scope>NUCLEOTIDE SEQUENCE</scope>
</reference>
<dbReference type="EMBL" id="GBXM01032606">
    <property type="protein sequence ID" value="JAH75971.1"/>
    <property type="molecule type" value="Transcribed_RNA"/>
</dbReference>
<evidence type="ECO:0000313" key="1">
    <source>
        <dbReference type="EMBL" id="JAH75971.1"/>
    </source>
</evidence>
<dbReference type="AlphaFoldDB" id="A0A0E9VD90"/>
<protein>
    <submittedName>
        <fullName evidence="1">Uncharacterized protein</fullName>
    </submittedName>
</protein>